<dbReference type="EMBL" id="AP024819">
    <property type="protein sequence ID" value="BCZ19469.1"/>
    <property type="molecule type" value="Genomic_DNA"/>
</dbReference>
<organism evidence="2 3">
    <name type="scientific">Helicobacter gastrofelis</name>
    <dbReference type="NCBI Taxonomy" id="2849642"/>
    <lineage>
        <taxon>Bacteria</taxon>
        <taxon>Pseudomonadati</taxon>
        <taxon>Campylobacterota</taxon>
        <taxon>Epsilonproteobacteria</taxon>
        <taxon>Campylobacterales</taxon>
        <taxon>Helicobacteraceae</taxon>
        <taxon>Helicobacter</taxon>
    </lineage>
</organism>
<evidence type="ECO:0000313" key="3">
    <source>
        <dbReference type="Proteomes" id="UP000826146"/>
    </source>
</evidence>
<reference evidence="2 3" key="1">
    <citation type="submission" date="2021-07" db="EMBL/GenBank/DDBJ databases">
        <title>Novel Helicobacter sp. Isolated from a cat.</title>
        <authorList>
            <person name="Rimbara E."/>
            <person name="Suzuki M."/>
        </authorList>
    </citation>
    <scope>NUCLEOTIDE SEQUENCE [LARGE SCALE GENOMIC DNA]</scope>
    <source>
        <strain evidence="3">NHP19-012</strain>
    </source>
</reference>
<accession>A0ABN6I9X3</accession>
<gene>
    <name evidence="2" type="ORF">NHP190012_11110</name>
</gene>
<name>A0ABN6I9X3_9HELI</name>
<evidence type="ECO:0000256" key="1">
    <source>
        <dbReference type="SAM" id="MobiDB-lite"/>
    </source>
</evidence>
<protein>
    <submittedName>
        <fullName evidence="2">Uncharacterized protein</fullName>
    </submittedName>
</protein>
<dbReference type="Proteomes" id="UP000826146">
    <property type="component" value="Chromosome"/>
</dbReference>
<sequence length="70" mass="8187">MIRKKKATQTLKPRITPPPPFGLKDFENKSLEQRKLAPWQHLEHILQGVPPASVLSWDLDRMYLYTLCKS</sequence>
<evidence type="ECO:0000313" key="2">
    <source>
        <dbReference type="EMBL" id="BCZ19469.1"/>
    </source>
</evidence>
<feature type="region of interest" description="Disordered" evidence="1">
    <location>
        <begin position="1"/>
        <end position="23"/>
    </location>
</feature>
<keyword evidence="3" id="KW-1185">Reference proteome</keyword>
<proteinExistence type="predicted"/>